<dbReference type="OrthoDB" id="15189at2759"/>
<feature type="transmembrane region" description="Helical" evidence="3">
    <location>
        <begin position="12"/>
        <end position="29"/>
    </location>
</feature>
<dbReference type="Pfam" id="PF00026">
    <property type="entry name" value="Asp"/>
    <property type="match status" value="1"/>
</dbReference>
<dbReference type="InterPro" id="IPR001461">
    <property type="entry name" value="Aspartic_peptidase_A1"/>
</dbReference>
<evidence type="ECO:0000256" key="3">
    <source>
        <dbReference type="SAM" id="Phobius"/>
    </source>
</evidence>
<sequence length="198" mass="22125">MKLVEVVADHYMLIRIFCLLVDIAAALVIKQELQWQLPKRIEMIRRGVYESYLARMNSLRALPTNVVPIRVLDFADIEYVSNITIGTPQQQFVVTPDTGSADLWVPSEECEEDACSEKNKFSSKDSSTFIGSDVQWNAPDLLLGYAAGVKAEDVVRFGGVDEQQLEIAKCTFGLALNISEQYDGVFLSCEHLKLTSTV</sequence>
<dbReference type="SUPFAM" id="SSF50630">
    <property type="entry name" value="Acid proteases"/>
    <property type="match status" value="1"/>
</dbReference>
<dbReference type="GO" id="GO:0006508">
    <property type="term" value="P:proteolysis"/>
    <property type="evidence" value="ECO:0007669"/>
    <property type="project" value="InterPro"/>
</dbReference>
<dbReference type="PROSITE" id="PS51767">
    <property type="entry name" value="PEPTIDASE_A1"/>
    <property type="match status" value="1"/>
</dbReference>
<evidence type="ECO:0000256" key="2">
    <source>
        <dbReference type="PIRSR" id="PIRSR601461-2"/>
    </source>
</evidence>
<dbReference type="InterPro" id="IPR034164">
    <property type="entry name" value="Pepsin-like_dom"/>
</dbReference>
<keyword evidence="3" id="KW-1133">Transmembrane helix</keyword>
<name>A0A3P7KIV9_STRVU</name>
<dbReference type="Gene3D" id="2.40.70.10">
    <property type="entry name" value="Acid Proteases"/>
    <property type="match status" value="1"/>
</dbReference>
<dbReference type="InterPro" id="IPR033121">
    <property type="entry name" value="PEPTIDASE_A1"/>
</dbReference>
<dbReference type="EMBL" id="UYYB01005965">
    <property type="protein sequence ID" value="VDM67592.1"/>
    <property type="molecule type" value="Genomic_DNA"/>
</dbReference>
<dbReference type="InterPro" id="IPR021109">
    <property type="entry name" value="Peptidase_aspartic_dom_sf"/>
</dbReference>
<keyword evidence="6" id="KW-1185">Reference proteome</keyword>
<dbReference type="Proteomes" id="UP000270094">
    <property type="component" value="Unassembled WGS sequence"/>
</dbReference>
<dbReference type="CDD" id="cd05471">
    <property type="entry name" value="pepsin_like"/>
    <property type="match status" value="1"/>
</dbReference>
<protein>
    <recommendedName>
        <fullName evidence="4">Peptidase A1 domain-containing protein</fullName>
    </recommendedName>
</protein>
<feature type="disulfide bond" evidence="2">
    <location>
        <begin position="110"/>
        <end position="115"/>
    </location>
</feature>
<dbReference type="GO" id="GO:0005764">
    <property type="term" value="C:lysosome"/>
    <property type="evidence" value="ECO:0007669"/>
    <property type="project" value="TreeGrafter"/>
</dbReference>
<keyword evidence="3" id="KW-0472">Membrane</keyword>
<evidence type="ECO:0000259" key="4">
    <source>
        <dbReference type="PROSITE" id="PS51767"/>
    </source>
</evidence>
<keyword evidence="2" id="KW-1015">Disulfide bond</keyword>
<dbReference type="PANTHER" id="PTHR47966:SF16">
    <property type="entry name" value="ASPARTIC PROTEASE 6"/>
    <property type="match status" value="1"/>
</dbReference>
<evidence type="ECO:0000256" key="1">
    <source>
        <dbReference type="ARBA" id="ARBA00007447"/>
    </source>
</evidence>
<gene>
    <name evidence="5" type="ORF">SVUK_LOCUS2590</name>
</gene>
<reference evidence="5 6" key="1">
    <citation type="submission" date="2018-11" db="EMBL/GenBank/DDBJ databases">
        <authorList>
            <consortium name="Pathogen Informatics"/>
        </authorList>
    </citation>
    <scope>NUCLEOTIDE SEQUENCE [LARGE SCALE GENOMIC DNA]</scope>
</reference>
<keyword evidence="3" id="KW-0812">Transmembrane</keyword>
<dbReference type="GO" id="GO:0004190">
    <property type="term" value="F:aspartic-type endopeptidase activity"/>
    <property type="evidence" value="ECO:0007669"/>
    <property type="project" value="InterPro"/>
</dbReference>
<accession>A0A3P7KIV9</accession>
<feature type="domain" description="Peptidase A1" evidence="4">
    <location>
        <begin position="79"/>
        <end position="198"/>
    </location>
</feature>
<evidence type="ECO:0000313" key="5">
    <source>
        <dbReference type="EMBL" id="VDM67592.1"/>
    </source>
</evidence>
<dbReference type="AlphaFoldDB" id="A0A3P7KIV9"/>
<organism evidence="5 6">
    <name type="scientific">Strongylus vulgaris</name>
    <name type="common">Blood worm</name>
    <dbReference type="NCBI Taxonomy" id="40348"/>
    <lineage>
        <taxon>Eukaryota</taxon>
        <taxon>Metazoa</taxon>
        <taxon>Ecdysozoa</taxon>
        <taxon>Nematoda</taxon>
        <taxon>Chromadorea</taxon>
        <taxon>Rhabditida</taxon>
        <taxon>Rhabditina</taxon>
        <taxon>Rhabditomorpha</taxon>
        <taxon>Strongyloidea</taxon>
        <taxon>Strongylidae</taxon>
        <taxon>Strongylus</taxon>
    </lineage>
</organism>
<evidence type="ECO:0000313" key="6">
    <source>
        <dbReference type="Proteomes" id="UP000270094"/>
    </source>
</evidence>
<comment type="similarity">
    <text evidence="1">Belongs to the peptidase A1 family.</text>
</comment>
<dbReference type="PANTHER" id="PTHR47966">
    <property type="entry name" value="BETA-SITE APP-CLEAVING ENZYME, ISOFORM A-RELATED"/>
    <property type="match status" value="1"/>
</dbReference>
<proteinExistence type="inferred from homology"/>